<dbReference type="PANTHER" id="PTHR48079">
    <property type="entry name" value="PROTEIN YEEZ"/>
    <property type="match status" value="1"/>
</dbReference>
<proteinExistence type="predicted"/>
<dbReference type="Pfam" id="PF03446">
    <property type="entry name" value="NAD_binding_2"/>
    <property type="match status" value="1"/>
</dbReference>
<evidence type="ECO:0000313" key="3">
    <source>
        <dbReference type="Proteomes" id="UP000321721"/>
    </source>
</evidence>
<feature type="domain" description="6-phosphogluconate dehydrogenase NADP-binding" evidence="1">
    <location>
        <begin position="4"/>
        <end position="111"/>
    </location>
</feature>
<sequence length="256" mass="29217">MNKTISILGCGWLGLPLAISLTKKGYNLKGSNTTDRNSKIFKNHNIKPYIVNIGTYNDITDFLTANVLIIAITNKNSTDFNRLIANIEKSTIENVIFISSTSVYPNTNDVVTETNPTQNTPLAEIENLFRTNTNFNTTIVRFAGLFGYNRKPGNFIKPDKQIENPEGFINLIHQDDCINIIEKIITTNCWNETLNACADSHPKRKEFYTKEVLKLRNEKPKVNENSLNEYKIVSNEKLKKLLQYEFKVNNLMNCND</sequence>
<comment type="caution">
    <text evidence="2">The sequence shown here is derived from an EMBL/GenBank/DDBJ whole genome shotgun (WGS) entry which is preliminary data.</text>
</comment>
<gene>
    <name evidence="2" type="ORF">FRY74_00060</name>
</gene>
<dbReference type="GO" id="GO:0004029">
    <property type="term" value="F:aldehyde dehydrogenase (NAD+) activity"/>
    <property type="evidence" value="ECO:0007669"/>
    <property type="project" value="TreeGrafter"/>
</dbReference>
<dbReference type="EMBL" id="VOOS01000001">
    <property type="protein sequence ID" value="TXB66614.1"/>
    <property type="molecule type" value="Genomic_DNA"/>
</dbReference>
<dbReference type="InterPro" id="IPR036291">
    <property type="entry name" value="NAD(P)-bd_dom_sf"/>
</dbReference>
<dbReference type="InterPro" id="IPR051783">
    <property type="entry name" value="NAD(P)-dependent_oxidoreduct"/>
</dbReference>
<keyword evidence="3" id="KW-1185">Reference proteome</keyword>
<organism evidence="2 3">
    <name type="scientific">Vicingus serpentipes</name>
    <dbReference type="NCBI Taxonomy" id="1926625"/>
    <lineage>
        <taxon>Bacteria</taxon>
        <taxon>Pseudomonadati</taxon>
        <taxon>Bacteroidota</taxon>
        <taxon>Flavobacteriia</taxon>
        <taxon>Flavobacteriales</taxon>
        <taxon>Vicingaceae</taxon>
        <taxon>Vicingus</taxon>
    </lineage>
</organism>
<dbReference type="SUPFAM" id="SSF51735">
    <property type="entry name" value="NAD(P)-binding Rossmann-fold domains"/>
    <property type="match status" value="1"/>
</dbReference>
<accession>A0A5C6RWZ8</accession>
<evidence type="ECO:0000313" key="2">
    <source>
        <dbReference type="EMBL" id="TXB66614.1"/>
    </source>
</evidence>
<dbReference type="AlphaFoldDB" id="A0A5C6RWZ8"/>
<dbReference type="PANTHER" id="PTHR48079:SF6">
    <property type="entry name" value="NAD(P)-BINDING DOMAIN-CONTAINING PROTEIN-RELATED"/>
    <property type="match status" value="1"/>
</dbReference>
<name>A0A5C6RWZ8_9FLAO</name>
<dbReference type="RefSeq" id="WP_147097409.1">
    <property type="nucleotide sequence ID" value="NZ_VOOS01000001.1"/>
</dbReference>
<evidence type="ECO:0000259" key="1">
    <source>
        <dbReference type="Pfam" id="PF03446"/>
    </source>
</evidence>
<dbReference type="Gene3D" id="3.40.50.720">
    <property type="entry name" value="NAD(P)-binding Rossmann-like Domain"/>
    <property type="match status" value="1"/>
</dbReference>
<protein>
    <submittedName>
        <fullName evidence="2">dTDP-glucose 4,6-dehydratase</fullName>
    </submittedName>
</protein>
<dbReference type="InterPro" id="IPR006115">
    <property type="entry name" value="6PGDH_NADP-bd"/>
</dbReference>
<dbReference type="Proteomes" id="UP000321721">
    <property type="component" value="Unassembled WGS sequence"/>
</dbReference>
<dbReference type="GO" id="GO:0050661">
    <property type="term" value="F:NADP binding"/>
    <property type="evidence" value="ECO:0007669"/>
    <property type="project" value="InterPro"/>
</dbReference>
<dbReference type="OrthoDB" id="751203at2"/>
<reference evidence="2 3" key="1">
    <citation type="submission" date="2019-08" db="EMBL/GenBank/DDBJ databases">
        <title>Genome of Vicingus serpentipes NCIMB 15042.</title>
        <authorList>
            <person name="Bowman J.P."/>
        </authorList>
    </citation>
    <scope>NUCLEOTIDE SEQUENCE [LARGE SCALE GENOMIC DNA]</scope>
    <source>
        <strain evidence="2 3">NCIMB 15042</strain>
    </source>
</reference>
<dbReference type="GO" id="GO:0005737">
    <property type="term" value="C:cytoplasm"/>
    <property type="evidence" value="ECO:0007669"/>
    <property type="project" value="TreeGrafter"/>
</dbReference>